<comment type="caution">
    <text evidence="1">The sequence shown here is derived from an EMBL/GenBank/DDBJ whole genome shotgun (WGS) entry which is preliminary data.</text>
</comment>
<evidence type="ECO:0000313" key="1">
    <source>
        <dbReference type="EMBL" id="TFD95328.1"/>
    </source>
</evidence>
<dbReference type="InterPro" id="IPR036038">
    <property type="entry name" value="Aminotransferase-like"/>
</dbReference>
<dbReference type="InterPro" id="IPR043132">
    <property type="entry name" value="BCAT-like_C"/>
</dbReference>
<dbReference type="RefSeq" id="WP_134436729.1">
    <property type="nucleotide sequence ID" value="NZ_SOML01000008.1"/>
</dbReference>
<dbReference type="GO" id="GO:0003824">
    <property type="term" value="F:catalytic activity"/>
    <property type="evidence" value="ECO:0007669"/>
    <property type="project" value="InterPro"/>
</dbReference>
<dbReference type="Pfam" id="PF01063">
    <property type="entry name" value="Aminotran_4"/>
    <property type="match status" value="1"/>
</dbReference>
<gene>
    <name evidence="1" type="ORF">E2605_12980</name>
</gene>
<sequence>MSKPRFIETIKVKDGSFCNLSLHSRRAIRTSEIHFGVSLNFDIPTDIIPMDMRIGIVKCRILYSDTVESITFEPYRFRPITNLALVYDNDIDYTYKSEDRSRLQSLVSQKGNCDEILIVKNGYITDTSYSNIVLENSEGLFTPSTPLLAGIKRQLLIDAGTIIEKDIRVDDLHRYSRAYLINAMIDLDDNVGVSSTNVF</sequence>
<organism evidence="1 2">
    <name type="scientific">Dysgonomonas capnocytophagoides</name>
    <dbReference type="NCBI Taxonomy" id="45254"/>
    <lineage>
        <taxon>Bacteria</taxon>
        <taxon>Pseudomonadati</taxon>
        <taxon>Bacteroidota</taxon>
        <taxon>Bacteroidia</taxon>
        <taxon>Bacteroidales</taxon>
        <taxon>Dysgonomonadaceae</taxon>
        <taxon>Dysgonomonas</taxon>
    </lineage>
</organism>
<dbReference type="Gene3D" id="3.20.10.10">
    <property type="entry name" value="D-amino Acid Aminotransferase, subunit A, domain 2"/>
    <property type="match status" value="1"/>
</dbReference>
<proteinExistence type="predicted"/>
<dbReference type="STRING" id="1121485.GCA_000426485_01420"/>
<protein>
    <recommendedName>
        <fullName evidence="3">4-amino-4-deoxychorismate lyase</fullName>
    </recommendedName>
</protein>
<dbReference type="EMBL" id="SOML01000008">
    <property type="protein sequence ID" value="TFD95328.1"/>
    <property type="molecule type" value="Genomic_DNA"/>
</dbReference>
<dbReference type="AlphaFoldDB" id="A0A4Y8L2S5"/>
<accession>A0A4Y8L2S5</accession>
<evidence type="ECO:0008006" key="3">
    <source>
        <dbReference type="Google" id="ProtNLM"/>
    </source>
</evidence>
<dbReference type="InterPro" id="IPR001544">
    <property type="entry name" value="Aminotrans_IV"/>
</dbReference>
<dbReference type="OrthoDB" id="1148709at2"/>
<keyword evidence="2" id="KW-1185">Reference proteome</keyword>
<name>A0A4Y8L2S5_9BACT</name>
<dbReference type="Gene3D" id="3.30.470.10">
    <property type="match status" value="1"/>
</dbReference>
<dbReference type="InterPro" id="IPR043131">
    <property type="entry name" value="BCAT-like_N"/>
</dbReference>
<evidence type="ECO:0000313" key="2">
    <source>
        <dbReference type="Proteomes" id="UP000297861"/>
    </source>
</evidence>
<dbReference type="SUPFAM" id="SSF56752">
    <property type="entry name" value="D-aminoacid aminotransferase-like PLP-dependent enzymes"/>
    <property type="match status" value="1"/>
</dbReference>
<reference evidence="1 2" key="1">
    <citation type="submission" date="2019-03" db="EMBL/GenBank/DDBJ databases">
        <title>San Antonio Military Medical Center submission to MRSN (WRAIR), pending publication.</title>
        <authorList>
            <person name="Blyth D.M."/>
            <person name="Mccarthy S.L."/>
            <person name="Schall S.E."/>
            <person name="Stam J.A."/>
            <person name="Ong A.C."/>
            <person name="Mcgann P.T."/>
        </authorList>
    </citation>
    <scope>NUCLEOTIDE SEQUENCE [LARGE SCALE GENOMIC DNA]</scope>
    <source>
        <strain evidence="1 2">MRSN571793</strain>
    </source>
</reference>
<dbReference type="Proteomes" id="UP000297861">
    <property type="component" value="Unassembled WGS sequence"/>
</dbReference>